<feature type="non-terminal residue" evidence="2">
    <location>
        <position position="1"/>
    </location>
</feature>
<feature type="compositionally biased region" description="Basic and acidic residues" evidence="1">
    <location>
        <begin position="31"/>
        <end position="41"/>
    </location>
</feature>
<accession>A0A6J4RMH3</accession>
<evidence type="ECO:0000256" key="1">
    <source>
        <dbReference type="SAM" id="MobiDB-lite"/>
    </source>
</evidence>
<dbReference type="EMBL" id="CADCVO010000141">
    <property type="protein sequence ID" value="CAA9477187.1"/>
    <property type="molecule type" value="Genomic_DNA"/>
</dbReference>
<feature type="region of interest" description="Disordered" evidence="1">
    <location>
        <begin position="1"/>
        <end position="84"/>
    </location>
</feature>
<feature type="compositionally biased region" description="Basic residues" evidence="1">
    <location>
        <begin position="61"/>
        <end position="75"/>
    </location>
</feature>
<reference evidence="2" key="1">
    <citation type="submission" date="2020-02" db="EMBL/GenBank/DDBJ databases">
        <authorList>
            <person name="Meier V. D."/>
        </authorList>
    </citation>
    <scope>NUCLEOTIDE SEQUENCE</scope>
    <source>
        <strain evidence="2">AVDCRST_MAG13</strain>
    </source>
</reference>
<sequence>EPRPGPVHPAGRQRGLRRGRLPHPLRARPRLLRDHGREARPHRARARGAQRARRPGGAGGRRGRRVRRPGSRSRRAGGQGARRV</sequence>
<evidence type="ECO:0000313" key="2">
    <source>
        <dbReference type="EMBL" id="CAA9477187.1"/>
    </source>
</evidence>
<gene>
    <name evidence="2" type="ORF">AVDCRST_MAG13-921</name>
</gene>
<proteinExistence type="predicted"/>
<feature type="compositionally biased region" description="Basic residues" evidence="1">
    <location>
        <begin position="42"/>
        <end position="54"/>
    </location>
</feature>
<protein>
    <submittedName>
        <fullName evidence="2">Uncharacterized protein</fullName>
    </submittedName>
</protein>
<name>A0A6J4RMH3_9ACTN</name>
<feature type="non-terminal residue" evidence="2">
    <location>
        <position position="84"/>
    </location>
</feature>
<dbReference type="AlphaFoldDB" id="A0A6J4RMH3"/>
<feature type="compositionally biased region" description="Basic residues" evidence="1">
    <location>
        <begin position="14"/>
        <end position="30"/>
    </location>
</feature>
<organism evidence="2">
    <name type="scientific">uncultured Solirubrobacteraceae bacterium</name>
    <dbReference type="NCBI Taxonomy" id="1162706"/>
    <lineage>
        <taxon>Bacteria</taxon>
        <taxon>Bacillati</taxon>
        <taxon>Actinomycetota</taxon>
        <taxon>Thermoleophilia</taxon>
        <taxon>Solirubrobacterales</taxon>
        <taxon>Solirubrobacteraceae</taxon>
        <taxon>environmental samples</taxon>
    </lineage>
</organism>